<dbReference type="EMBL" id="JACIBY010000022">
    <property type="protein sequence ID" value="MBB3841878.1"/>
    <property type="molecule type" value="Genomic_DNA"/>
</dbReference>
<organism evidence="2 3">
    <name type="scientific">Runella defluvii</name>
    <dbReference type="NCBI Taxonomy" id="370973"/>
    <lineage>
        <taxon>Bacteria</taxon>
        <taxon>Pseudomonadati</taxon>
        <taxon>Bacteroidota</taxon>
        <taxon>Cytophagia</taxon>
        <taxon>Cytophagales</taxon>
        <taxon>Spirosomataceae</taxon>
        <taxon>Runella</taxon>
    </lineage>
</organism>
<gene>
    <name evidence="2" type="ORF">FHS57_005907</name>
</gene>
<keyword evidence="1" id="KW-0472">Membrane</keyword>
<comment type="caution">
    <text evidence="2">The sequence shown here is derived from an EMBL/GenBank/DDBJ whole genome shotgun (WGS) entry which is preliminary data.</text>
</comment>
<evidence type="ECO:0000313" key="2">
    <source>
        <dbReference type="EMBL" id="MBB3841878.1"/>
    </source>
</evidence>
<keyword evidence="1" id="KW-0812">Transmembrane</keyword>
<evidence type="ECO:0000313" key="3">
    <source>
        <dbReference type="Proteomes" id="UP000541352"/>
    </source>
</evidence>
<evidence type="ECO:0000256" key="1">
    <source>
        <dbReference type="SAM" id="Phobius"/>
    </source>
</evidence>
<proteinExistence type="predicted"/>
<keyword evidence="1" id="KW-1133">Transmembrane helix</keyword>
<keyword evidence="3" id="KW-1185">Reference proteome</keyword>
<dbReference type="AlphaFoldDB" id="A0A7W5ZQN6"/>
<feature type="transmembrane region" description="Helical" evidence="1">
    <location>
        <begin position="15"/>
        <end position="36"/>
    </location>
</feature>
<accession>A0A7W5ZQN6</accession>
<dbReference type="Proteomes" id="UP000541352">
    <property type="component" value="Unassembled WGS sequence"/>
</dbReference>
<name>A0A7W5ZQN6_9BACT</name>
<sequence>MYKSMNYVLLKLDRFLVRYFNIFLFRYIFILIFYYLSVDLSQKKTL</sequence>
<reference evidence="2 3" key="1">
    <citation type="submission" date="2020-08" db="EMBL/GenBank/DDBJ databases">
        <title>Genomic Encyclopedia of Type Strains, Phase IV (KMG-IV): sequencing the most valuable type-strain genomes for metagenomic binning, comparative biology and taxonomic classification.</title>
        <authorList>
            <person name="Goeker M."/>
        </authorList>
    </citation>
    <scope>NUCLEOTIDE SEQUENCE [LARGE SCALE GENOMIC DNA]</scope>
    <source>
        <strain evidence="2 3">DSM 17976</strain>
    </source>
</reference>
<protein>
    <submittedName>
        <fullName evidence="2">Uncharacterized protein</fullName>
    </submittedName>
</protein>